<reference evidence="2" key="1">
    <citation type="submission" date="2011-03" db="EMBL/GenBank/DDBJ databases">
        <title>The Genome Sequence of Nematocida sp1 strain ERTm2.</title>
        <authorList>
            <consortium name="The Broad Institute Genome Sequencing Platform"/>
            <consortium name="The Broad Institute Genome Sequencing Center for Infectious Disease"/>
            <person name="Cuomo C."/>
            <person name="Troemel E."/>
            <person name="Young S.K."/>
            <person name="Zeng Q."/>
            <person name="Gargeya S."/>
            <person name="Fitzgerald M."/>
            <person name="Haas B."/>
            <person name="Abouelleil A."/>
            <person name="Alvarado L."/>
            <person name="Arachchi H.M."/>
            <person name="Berlin A."/>
            <person name="Brown A."/>
            <person name="Chapman S.B."/>
            <person name="Chen Z."/>
            <person name="Dunbar C."/>
            <person name="Freedman E."/>
            <person name="Gearin G."/>
            <person name="Gellesch M."/>
            <person name="Goldberg J."/>
            <person name="Griggs A."/>
            <person name="Gujja S."/>
            <person name="Heilman E.R."/>
            <person name="Heiman D."/>
            <person name="Howarth C."/>
            <person name="Larson L."/>
            <person name="Lui A."/>
            <person name="MacDonald P.J.P."/>
            <person name="Mehta T."/>
            <person name="Montmayeur A."/>
            <person name="Murphy C."/>
            <person name="Neiman D."/>
            <person name="Pearson M."/>
            <person name="Priest M."/>
            <person name="Roberts A."/>
            <person name="Saif S."/>
            <person name="Shea T."/>
            <person name="Shenoy N."/>
            <person name="Sisk P."/>
            <person name="Stolte C."/>
            <person name="Sykes S."/>
            <person name="White J."/>
            <person name="Yandava C."/>
            <person name="Wortman J."/>
            <person name="Nusbaum C."/>
            <person name="Birren B."/>
        </authorList>
    </citation>
    <scope>NUCLEOTIDE SEQUENCE</scope>
    <source>
        <strain evidence="2">ERTm2</strain>
    </source>
</reference>
<sequence>MLYLSSERICFIGQFSAEKLKACHFYIFFRDLIIELTLIYFIKKLLIIIRYLTKFAFNKNIL</sequence>
<protein>
    <submittedName>
        <fullName evidence="2">Uncharacterized protein</fullName>
    </submittedName>
</protein>
<accession>H8Z924</accession>
<keyword evidence="1" id="KW-0472">Membrane</keyword>
<organism evidence="2">
    <name type="scientific">Nematocida ausubeli (strain ATCC PRA-371 / ERTm2)</name>
    <name type="common">Nematode killer fungus</name>
    <dbReference type="NCBI Taxonomy" id="1913371"/>
    <lineage>
        <taxon>Eukaryota</taxon>
        <taxon>Fungi</taxon>
        <taxon>Fungi incertae sedis</taxon>
        <taxon>Microsporidia</taxon>
        <taxon>Nematocida</taxon>
    </lineage>
</organism>
<dbReference type="Proteomes" id="UP000005622">
    <property type="component" value="Unassembled WGS sequence"/>
</dbReference>
<feature type="transmembrane region" description="Helical" evidence="1">
    <location>
        <begin position="25"/>
        <end position="42"/>
    </location>
</feature>
<keyword evidence="1" id="KW-1133">Transmembrane helix</keyword>
<dbReference type="HOGENOM" id="CLU_2904716_0_0_1"/>
<dbReference type="AlphaFoldDB" id="H8Z924"/>
<evidence type="ECO:0000256" key="1">
    <source>
        <dbReference type="SAM" id="Phobius"/>
    </source>
</evidence>
<name>H8Z924_NEMA1</name>
<dbReference type="EMBL" id="JH604633">
    <property type="protein sequence ID" value="EHY66455.1"/>
    <property type="molecule type" value="Genomic_DNA"/>
</dbReference>
<evidence type="ECO:0000313" key="2">
    <source>
        <dbReference type="EMBL" id="EHY66455.1"/>
    </source>
</evidence>
<proteinExistence type="predicted"/>
<gene>
    <name evidence="2" type="ORF">NERG_00095</name>
</gene>
<keyword evidence="1" id="KW-0812">Transmembrane</keyword>